<accession>A0A1B9IRV7</accession>
<name>A0A1B9IRV7_9TREE</name>
<reference evidence="2" key="2">
    <citation type="submission" date="2013-12" db="EMBL/GenBank/DDBJ databases">
        <title>Evolution of pathogenesis and genome organization in the Tremellales.</title>
        <authorList>
            <person name="Cuomo C."/>
            <person name="Litvintseva A."/>
            <person name="Heitman J."/>
            <person name="Chen Y."/>
            <person name="Sun S."/>
            <person name="Springer D."/>
            <person name="Dromer F."/>
            <person name="Young S."/>
            <person name="Zeng Q."/>
            <person name="Chapman S."/>
            <person name="Gujja S."/>
            <person name="Saif S."/>
            <person name="Birren B."/>
        </authorList>
    </citation>
    <scope>NUCLEOTIDE SEQUENCE [LARGE SCALE GENOMIC DNA]</scope>
    <source>
        <strain evidence="2">CBS 10435</strain>
    </source>
</reference>
<organism evidence="1 2">
    <name type="scientific">Kwoniella mangroviensis CBS 10435</name>
    <dbReference type="NCBI Taxonomy" id="1331196"/>
    <lineage>
        <taxon>Eukaryota</taxon>
        <taxon>Fungi</taxon>
        <taxon>Dikarya</taxon>
        <taxon>Basidiomycota</taxon>
        <taxon>Agaricomycotina</taxon>
        <taxon>Tremellomycetes</taxon>
        <taxon>Tremellales</taxon>
        <taxon>Cryptococcaceae</taxon>
        <taxon>Kwoniella</taxon>
    </lineage>
</organism>
<proteinExistence type="predicted"/>
<sequence length="347" mass="39497">MIATLASPACILLPPELYLNIVQLLLSQGLRKSVAALHRCSRAHYTFVAPYLYESFTLNAEAAGGIFTLLRDSTDSIQQRLSTINLVKPIKFDDTDAVRYIKLLRYVKRLFVPLSSVLLLHDEVFRSLCGPDGSSSADTTLLFQHIDYLSLYDEEPKDRNYVLRMRLRLNKDAIQKLIDFIVLHLPPLGKYQIKISLQSISAYEADEWIDSGMHTAEARESDEGYQYDILYPLSNELKIVKLDQKDQAVTESIKPVKMIVARKEHLTEDNIQSLHRRLLEDALVERGQHRSGTSTDDVDPEQVALAHEEVEKRKKCVEWVVREDCQVGENCRVCSGGSTPHPIALYR</sequence>
<dbReference type="AlphaFoldDB" id="A0A1B9IRV7"/>
<dbReference type="Proteomes" id="UP000092583">
    <property type="component" value="Unassembled WGS sequence"/>
</dbReference>
<dbReference type="EMBL" id="KI669462">
    <property type="protein sequence ID" value="OCF58269.1"/>
    <property type="molecule type" value="Genomic_DNA"/>
</dbReference>
<gene>
    <name evidence="1" type="ORF">L486_04300</name>
</gene>
<reference evidence="1 2" key="1">
    <citation type="submission" date="2013-07" db="EMBL/GenBank/DDBJ databases">
        <title>The Genome Sequence of Kwoniella mangroviensis CBS10435.</title>
        <authorList>
            <consortium name="The Broad Institute Genome Sequencing Platform"/>
            <person name="Cuomo C."/>
            <person name="Litvintseva A."/>
            <person name="Chen Y."/>
            <person name="Heitman J."/>
            <person name="Sun S."/>
            <person name="Springer D."/>
            <person name="Dromer F."/>
            <person name="Young S.K."/>
            <person name="Zeng Q."/>
            <person name="Gargeya S."/>
            <person name="Fitzgerald M."/>
            <person name="Abouelleil A."/>
            <person name="Alvarado L."/>
            <person name="Berlin A.M."/>
            <person name="Chapman S.B."/>
            <person name="Dewar J."/>
            <person name="Goldberg J."/>
            <person name="Griggs A."/>
            <person name="Gujja S."/>
            <person name="Hansen M."/>
            <person name="Howarth C."/>
            <person name="Imamovic A."/>
            <person name="Larimer J."/>
            <person name="McCowan C."/>
            <person name="Murphy C."/>
            <person name="Pearson M."/>
            <person name="Priest M."/>
            <person name="Roberts A."/>
            <person name="Saif S."/>
            <person name="Shea T."/>
            <person name="Sykes S."/>
            <person name="Wortman J."/>
            <person name="Nusbaum C."/>
            <person name="Birren B."/>
        </authorList>
    </citation>
    <scope>NUCLEOTIDE SEQUENCE [LARGE SCALE GENOMIC DNA]</scope>
    <source>
        <strain evidence="1 2">CBS 10435</strain>
    </source>
</reference>
<evidence type="ECO:0000313" key="1">
    <source>
        <dbReference type="EMBL" id="OCF58269.1"/>
    </source>
</evidence>
<evidence type="ECO:0000313" key="2">
    <source>
        <dbReference type="Proteomes" id="UP000092583"/>
    </source>
</evidence>
<protein>
    <submittedName>
        <fullName evidence="1">Uncharacterized protein</fullName>
    </submittedName>
</protein>
<keyword evidence="2" id="KW-1185">Reference proteome</keyword>